<dbReference type="PANTHER" id="PTHR32071">
    <property type="entry name" value="TRANSCRIPTIONAL REGULATORY PROTEIN"/>
    <property type="match status" value="1"/>
</dbReference>
<dbReference type="RefSeq" id="WP_367966909.1">
    <property type="nucleotide sequence ID" value="NZ_JBAKFJ010000001.1"/>
</dbReference>
<evidence type="ECO:0000313" key="8">
    <source>
        <dbReference type="Proteomes" id="UP001556653"/>
    </source>
</evidence>
<evidence type="ECO:0000256" key="2">
    <source>
        <dbReference type="ARBA" id="ARBA00022840"/>
    </source>
</evidence>
<dbReference type="Gene3D" id="3.40.50.300">
    <property type="entry name" value="P-loop containing nucleotide triphosphate hydrolases"/>
    <property type="match status" value="1"/>
</dbReference>
<organism evidence="7 8">
    <name type="scientific">Spiribacter onubensis</name>
    <dbReference type="NCBI Taxonomy" id="3122420"/>
    <lineage>
        <taxon>Bacteria</taxon>
        <taxon>Pseudomonadati</taxon>
        <taxon>Pseudomonadota</taxon>
        <taxon>Gammaproteobacteria</taxon>
        <taxon>Chromatiales</taxon>
        <taxon>Ectothiorhodospiraceae</taxon>
        <taxon>Spiribacter</taxon>
    </lineage>
</organism>
<dbReference type="InterPro" id="IPR058031">
    <property type="entry name" value="AAA_lid_NorR"/>
</dbReference>
<keyword evidence="5" id="KW-0804">Transcription</keyword>
<dbReference type="Proteomes" id="UP001556653">
    <property type="component" value="Unassembled WGS sequence"/>
</dbReference>
<feature type="domain" description="Sigma-54 factor interaction" evidence="6">
    <location>
        <begin position="325"/>
        <end position="549"/>
    </location>
</feature>
<dbReference type="InterPro" id="IPR003593">
    <property type="entry name" value="AAA+_ATPase"/>
</dbReference>
<evidence type="ECO:0000256" key="3">
    <source>
        <dbReference type="ARBA" id="ARBA00023015"/>
    </source>
</evidence>
<accession>A0ABV3S8H5</accession>
<evidence type="ECO:0000256" key="4">
    <source>
        <dbReference type="ARBA" id="ARBA00023125"/>
    </source>
</evidence>
<dbReference type="PROSITE" id="PS00688">
    <property type="entry name" value="SIGMA54_INTERACT_3"/>
    <property type="match status" value="1"/>
</dbReference>
<dbReference type="EMBL" id="JBAKFJ010000001">
    <property type="protein sequence ID" value="MEX0386436.1"/>
    <property type="molecule type" value="Genomic_DNA"/>
</dbReference>
<dbReference type="Gene3D" id="1.10.10.60">
    <property type="entry name" value="Homeodomain-like"/>
    <property type="match status" value="1"/>
</dbReference>
<dbReference type="CDD" id="cd00009">
    <property type="entry name" value="AAA"/>
    <property type="match status" value="1"/>
</dbReference>
<reference evidence="7 8" key="1">
    <citation type="submission" date="2024-02" db="EMBL/GenBank/DDBJ databases">
        <title>New especies of Spiribacter isolated from saline water.</title>
        <authorList>
            <person name="Leon M.J."/>
            <person name="De La Haba R."/>
            <person name="Sanchez-Porro C."/>
            <person name="Ventosa A."/>
        </authorList>
    </citation>
    <scope>NUCLEOTIDE SEQUENCE [LARGE SCALE GENOMIC DNA]</scope>
    <source>
        <strain evidence="8">ag22IC4-227</strain>
    </source>
</reference>
<evidence type="ECO:0000256" key="5">
    <source>
        <dbReference type="ARBA" id="ARBA00023163"/>
    </source>
</evidence>
<evidence type="ECO:0000313" key="7">
    <source>
        <dbReference type="EMBL" id="MEX0386436.1"/>
    </source>
</evidence>
<dbReference type="PROSITE" id="PS50045">
    <property type="entry name" value="SIGMA54_INTERACT_4"/>
    <property type="match status" value="1"/>
</dbReference>
<dbReference type="InterPro" id="IPR025944">
    <property type="entry name" value="Sigma_54_int_dom_CS"/>
</dbReference>
<dbReference type="Gene3D" id="3.30.450.40">
    <property type="match status" value="1"/>
</dbReference>
<keyword evidence="1" id="KW-0547">Nucleotide-binding</keyword>
<dbReference type="InterPro" id="IPR025943">
    <property type="entry name" value="Sigma_54_int_dom_ATP-bd_2"/>
</dbReference>
<comment type="caution">
    <text evidence="7">The sequence shown here is derived from an EMBL/GenBank/DDBJ whole genome shotgun (WGS) entry which is preliminary data.</text>
</comment>
<sequence>MDDRPLSGREELVDVRRQLLAGDVSPPGAADGVGASWQRVQRAGLSPGLCAADAMLDAVSLQLAREENERLIAFALPELENLHQQIAGSGSAVLLADAHGVILERQGDPGFRERSRQVALSPGACWGEGARGTNAIGVALAEGRCASVHGPEHFLECNTFLTCAATPIRDPGGGIIGLLDVSGDQPARQLHALGLVRMGARMIENRMLAAEFPEAIYLHFHARPELLGTLGEGIAAVDGDGRLLALNAVARSHFANLAPGTGFEALFEGSLEHLLRGDSISQMIRTTTGITVCVRVIKPQQHGAAHSVHLADAGHARSQDQFSELHAGDPAVAETLQRAQRVFARGIPLLIEGETGTGKEWAARALHALGPRSDGPLVTVNCAAIPEGLAEAELFGYVPGAFTGASASGADGRVMEANGGTLFLDEIGDMPLALQTRLLRVIQERSVLPVGGGAPREVDFSLISATNCDLAAMVAEGRFRADLYYRLCGLRIQLPSLRSRADLAGLIDRFIADEDPQAALSAVAREKLLGHHWPGNLRELHNVLRTAIALREPGRPIDIADLPETLMANTAPVPLDVGGASDDLRAAERRCMEAAVAAHDGNYSAAARSLGISRSTLYRRLGRGDNG</sequence>
<dbReference type="Pfam" id="PF02954">
    <property type="entry name" value="HTH_8"/>
    <property type="match status" value="1"/>
</dbReference>
<keyword evidence="8" id="KW-1185">Reference proteome</keyword>
<name>A0ABV3S8H5_9GAMM</name>
<dbReference type="Pfam" id="PF25601">
    <property type="entry name" value="AAA_lid_14"/>
    <property type="match status" value="1"/>
</dbReference>
<evidence type="ECO:0000256" key="1">
    <source>
        <dbReference type="ARBA" id="ARBA00022741"/>
    </source>
</evidence>
<dbReference type="InterPro" id="IPR009057">
    <property type="entry name" value="Homeodomain-like_sf"/>
</dbReference>
<proteinExistence type="predicted"/>
<dbReference type="InterPro" id="IPR029016">
    <property type="entry name" value="GAF-like_dom_sf"/>
</dbReference>
<dbReference type="SMART" id="SM00382">
    <property type="entry name" value="AAA"/>
    <property type="match status" value="1"/>
</dbReference>
<keyword evidence="3" id="KW-0805">Transcription regulation</keyword>
<dbReference type="Pfam" id="PF00158">
    <property type="entry name" value="Sigma54_activat"/>
    <property type="match status" value="1"/>
</dbReference>
<dbReference type="InterPro" id="IPR003018">
    <property type="entry name" value="GAF"/>
</dbReference>
<gene>
    <name evidence="7" type="ORF">V6X64_05415</name>
</gene>
<dbReference type="SUPFAM" id="SSF46689">
    <property type="entry name" value="Homeodomain-like"/>
    <property type="match status" value="1"/>
</dbReference>
<evidence type="ECO:0000259" key="6">
    <source>
        <dbReference type="PROSITE" id="PS50045"/>
    </source>
</evidence>
<dbReference type="Gene3D" id="1.10.8.60">
    <property type="match status" value="1"/>
</dbReference>
<dbReference type="PROSITE" id="PS00676">
    <property type="entry name" value="SIGMA54_INTERACT_2"/>
    <property type="match status" value="1"/>
</dbReference>
<protein>
    <submittedName>
        <fullName evidence="7">Sigma-54-dependent Fis family transcriptional regulator</fullName>
    </submittedName>
</protein>
<dbReference type="SUPFAM" id="SSF52540">
    <property type="entry name" value="P-loop containing nucleoside triphosphate hydrolases"/>
    <property type="match status" value="1"/>
</dbReference>
<keyword evidence="2" id="KW-0067">ATP-binding</keyword>
<dbReference type="InterPro" id="IPR002197">
    <property type="entry name" value="HTH_Fis"/>
</dbReference>
<dbReference type="PANTHER" id="PTHR32071:SF77">
    <property type="entry name" value="TRANSCRIPTIONAL REGULATORY PROTEIN"/>
    <property type="match status" value="1"/>
</dbReference>
<keyword evidence="4" id="KW-0238">DNA-binding</keyword>
<dbReference type="InterPro" id="IPR027417">
    <property type="entry name" value="P-loop_NTPase"/>
</dbReference>
<dbReference type="Pfam" id="PF01590">
    <property type="entry name" value="GAF"/>
    <property type="match status" value="1"/>
</dbReference>
<dbReference type="InterPro" id="IPR002078">
    <property type="entry name" value="Sigma_54_int"/>
</dbReference>